<dbReference type="AlphaFoldDB" id="A0A9W7DU09"/>
<proteinExistence type="predicted"/>
<reference evidence="2" key="1">
    <citation type="submission" date="2022-07" db="EMBL/GenBank/DDBJ databases">
        <title>Genome analysis of Parmales, a sister group of diatoms, reveals the evolutionary specialization of diatoms from phago-mixotrophs to photoautotrophs.</title>
        <authorList>
            <person name="Ban H."/>
            <person name="Sato S."/>
            <person name="Yoshikawa S."/>
            <person name="Kazumasa Y."/>
            <person name="Nakamura Y."/>
            <person name="Ichinomiya M."/>
            <person name="Saitoh K."/>
            <person name="Sato N."/>
            <person name="Blanc-Mathieu R."/>
            <person name="Endo H."/>
            <person name="Kuwata A."/>
            <person name="Ogata H."/>
        </authorList>
    </citation>
    <scope>NUCLEOTIDE SEQUENCE</scope>
</reference>
<dbReference type="OrthoDB" id="10461690at2759"/>
<organism evidence="2 3">
    <name type="scientific">Triparma retinervis</name>
    <dbReference type="NCBI Taxonomy" id="2557542"/>
    <lineage>
        <taxon>Eukaryota</taxon>
        <taxon>Sar</taxon>
        <taxon>Stramenopiles</taxon>
        <taxon>Ochrophyta</taxon>
        <taxon>Bolidophyceae</taxon>
        <taxon>Parmales</taxon>
        <taxon>Triparmaceae</taxon>
        <taxon>Triparma</taxon>
    </lineage>
</organism>
<name>A0A9W7DU09_9STRA</name>
<feature type="region of interest" description="Disordered" evidence="1">
    <location>
        <begin position="328"/>
        <end position="391"/>
    </location>
</feature>
<evidence type="ECO:0000313" key="3">
    <source>
        <dbReference type="Proteomes" id="UP001165082"/>
    </source>
</evidence>
<feature type="compositionally biased region" description="Polar residues" evidence="1">
    <location>
        <begin position="378"/>
        <end position="391"/>
    </location>
</feature>
<accession>A0A9W7DU09</accession>
<dbReference type="Proteomes" id="UP001165082">
    <property type="component" value="Unassembled WGS sequence"/>
</dbReference>
<evidence type="ECO:0000256" key="1">
    <source>
        <dbReference type="SAM" id="MobiDB-lite"/>
    </source>
</evidence>
<sequence length="468" mass="52499">MLTAKDMRGWAGGYKFKFDSSTSFELCEDSVMDLAANQDISFLTTDEKTFVKRATVQKLGHWQRSARYTSAAFTFIDFVCITMTFFEDYSQASQAIARMHEAYKFTSIAVWFFLLYARNACTEDAIERMKCILESISGEDDLRMVDVAMSHIGFCLSYNLSKCSMFYLYGRGGPGLITTGMFLISTTYLHRETGDVESDTADCSDKRVELVALSAIVLSFITALSWSKAKLLYLFSTQIKSSLDHLNSLFQTNLTKASMDKISDPDFMVGVLSDQDIVHLPDLLGEDCGREFLGKELEVCTNIIAGLINLAPGSSNKYLATFRAPKDKTKTGSYSNRMNESLRKSISKRNPRGTNRTTNETKNENTGWQEENRKGTKQGKSGSLKNYKSNPFNSVRMTFKKRVSHRSALKKRNSTREMKAGNEMDRIQNKLANLIKEDGISKASVEATEADILKRMDGLLSEGKVVGL</sequence>
<protein>
    <submittedName>
        <fullName evidence="2">Uncharacterized protein</fullName>
    </submittedName>
</protein>
<comment type="caution">
    <text evidence="2">The sequence shown here is derived from an EMBL/GenBank/DDBJ whole genome shotgun (WGS) entry which is preliminary data.</text>
</comment>
<keyword evidence="3" id="KW-1185">Reference proteome</keyword>
<evidence type="ECO:0000313" key="2">
    <source>
        <dbReference type="EMBL" id="GMH50698.1"/>
    </source>
</evidence>
<feature type="compositionally biased region" description="Low complexity" evidence="1">
    <location>
        <begin position="352"/>
        <end position="367"/>
    </location>
</feature>
<gene>
    <name evidence="2" type="ORF">TrRE_jg774</name>
</gene>
<dbReference type="EMBL" id="BRXZ01004533">
    <property type="protein sequence ID" value="GMH50698.1"/>
    <property type="molecule type" value="Genomic_DNA"/>
</dbReference>